<reference evidence="4" key="1">
    <citation type="journal article" date="2017" name="Nature">
        <title>The sunflower genome provides insights into oil metabolism, flowering and Asterid evolution.</title>
        <authorList>
            <person name="Badouin H."/>
            <person name="Gouzy J."/>
            <person name="Grassa C.J."/>
            <person name="Murat F."/>
            <person name="Staton S.E."/>
            <person name="Cottret L."/>
            <person name="Lelandais-Briere C."/>
            <person name="Owens G.L."/>
            <person name="Carrere S."/>
            <person name="Mayjonade B."/>
            <person name="Legrand L."/>
            <person name="Gill N."/>
            <person name="Kane N.C."/>
            <person name="Bowers J.E."/>
            <person name="Hubner S."/>
            <person name="Bellec A."/>
            <person name="Berard A."/>
            <person name="Berges H."/>
            <person name="Blanchet N."/>
            <person name="Boniface M.C."/>
            <person name="Brunel D."/>
            <person name="Catrice O."/>
            <person name="Chaidir N."/>
            <person name="Claudel C."/>
            <person name="Donnadieu C."/>
            <person name="Faraut T."/>
            <person name="Fievet G."/>
            <person name="Helmstetter N."/>
            <person name="King M."/>
            <person name="Knapp S.J."/>
            <person name="Lai Z."/>
            <person name="Le Paslier M.C."/>
            <person name="Lippi Y."/>
            <person name="Lorenzon L."/>
            <person name="Mandel J.R."/>
            <person name="Marage G."/>
            <person name="Marchand G."/>
            <person name="Marquand E."/>
            <person name="Bret-Mestries E."/>
            <person name="Morien E."/>
            <person name="Nambeesan S."/>
            <person name="Nguyen T."/>
            <person name="Pegot-Espagnet P."/>
            <person name="Pouilly N."/>
            <person name="Raftis F."/>
            <person name="Sallet E."/>
            <person name="Schiex T."/>
            <person name="Thomas J."/>
            <person name="Vandecasteele C."/>
            <person name="Vares D."/>
            <person name="Vear F."/>
            <person name="Vautrin S."/>
            <person name="Crespi M."/>
            <person name="Mangin B."/>
            <person name="Burke J.M."/>
            <person name="Salse J."/>
            <person name="Munos S."/>
            <person name="Vincourt P."/>
            <person name="Rieseberg L.H."/>
            <person name="Langlade N.B."/>
        </authorList>
    </citation>
    <scope>NUCLEOTIDE SEQUENCE [LARGE SCALE GENOMIC DNA]</scope>
    <source>
        <strain evidence="4">cv. SF193</strain>
    </source>
</reference>
<keyword evidence="4" id="KW-1185">Reference proteome</keyword>
<name>A0A251TI79_HELAN</name>
<feature type="region of interest" description="Disordered" evidence="1">
    <location>
        <begin position="1"/>
        <end position="36"/>
    </location>
</feature>
<feature type="compositionally biased region" description="Basic and acidic residues" evidence="1">
    <location>
        <begin position="10"/>
        <end position="36"/>
    </location>
</feature>
<evidence type="ECO:0000256" key="1">
    <source>
        <dbReference type="SAM" id="MobiDB-lite"/>
    </source>
</evidence>
<sequence>MEDSCYKSNANDRKKKELVPDHKQSHKIEDRKKKELVPDHKQSHKIEVSSLLTCLVVSLLILFPLIIVILLR</sequence>
<keyword evidence="2" id="KW-0472">Membrane</keyword>
<proteinExistence type="predicted"/>
<dbReference type="EMBL" id="CM007899">
    <property type="protein sequence ID" value="OTG10838.1"/>
    <property type="molecule type" value="Genomic_DNA"/>
</dbReference>
<evidence type="ECO:0000256" key="2">
    <source>
        <dbReference type="SAM" id="Phobius"/>
    </source>
</evidence>
<accession>A0A251TI79</accession>
<dbReference type="AlphaFoldDB" id="A0A251TI79"/>
<dbReference type="Proteomes" id="UP000215914">
    <property type="component" value="Chromosome 10"/>
</dbReference>
<feature type="transmembrane region" description="Helical" evidence="2">
    <location>
        <begin position="48"/>
        <end position="71"/>
    </location>
</feature>
<evidence type="ECO:0000313" key="3">
    <source>
        <dbReference type="EMBL" id="OTG10838.1"/>
    </source>
</evidence>
<gene>
    <name evidence="3" type="ORF">HannXRQ_Chr10g0292081</name>
</gene>
<protein>
    <submittedName>
        <fullName evidence="3">Uncharacterized protein</fullName>
    </submittedName>
</protein>
<evidence type="ECO:0000313" key="4">
    <source>
        <dbReference type="Proteomes" id="UP000215914"/>
    </source>
</evidence>
<dbReference type="InParanoid" id="A0A251TI79"/>
<keyword evidence="2" id="KW-0812">Transmembrane</keyword>
<keyword evidence="2" id="KW-1133">Transmembrane helix</keyword>
<organism evidence="3 4">
    <name type="scientific">Helianthus annuus</name>
    <name type="common">Common sunflower</name>
    <dbReference type="NCBI Taxonomy" id="4232"/>
    <lineage>
        <taxon>Eukaryota</taxon>
        <taxon>Viridiplantae</taxon>
        <taxon>Streptophyta</taxon>
        <taxon>Embryophyta</taxon>
        <taxon>Tracheophyta</taxon>
        <taxon>Spermatophyta</taxon>
        <taxon>Magnoliopsida</taxon>
        <taxon>eudicotyledons</taxon>
        <taxon>Gunneridae</taxon>
        <taxon>Pentapetalae</taxon>
        <taxon>asterids</taxon>
        <taxon>campanulids</taxon>
        <taxon>Asterales</taxon>
        <taxon>Asteraceae</taxon>
        <taxon>Asteroideae</taxon>
        <taxon>Heliantheae alliance</taxon>
        <taxon>Heliantheae</taxon>
        <taxon>Helianthus</taxon>
    </lineage>
</organism>